<accession>A0AA47PAU4</accession>
<sequence length="435" mass="49331">MWSSRTTQPYMSLTIHFIKGWELKSRCLQTSYFPEDHTGEMIALNLREALESWGLPEAHQVCVTTDNATNNVKALQLNDWTRLQCFGHRLHLAIERSVKEPQVERAIGVCKKVVSAFCNSWKRKRELATAQAELGLPAHQLITETPTRWGSRQQMIERILEQEKALTQVLRADRKTRHLVLTWQDIDVLESVSKALSPLVAFTDALSGEQYVSVSYLKPVLHLFSEQVLKPQDDDVNLTKKIKASILEYLDEKYADPSTQDLLDMASLLDPRFKITYIKPEKVDYIKTKTAAEIESLVAEQEMSAGGDSIPPAEAATEVPENPAKKKRSLGSFFKIASRQDQTVPQSGRQSIELELNRYLQTVEADGETNPLEWWRQHEANFPRVASLAKKYLCIQATSAPSERAFSTSGNIITCRRSALKPERVNQLVFLAHNL</sequence>
<dbReference type="EMBL" id="JAOPHQ010000672">
    <property type="protein sequence ID" value="KAK0153618.1"/>
    <property type="molecule type" value="Genomic_DNA"/>
</dbReference>
<proteinExistence type="predicted"/>
<dbReference type="AlphaFoldDB" id="A0AA47PAU4"/>
<dbReference type="InterPro" id="IPR008906">
    <property type="entry name" value="HATC_C_dom"/>
</dbReference>
<dbReference type="InterPro" id="IPR012337">
    <property type="entry name" value="RNaseH-like_sf"/>
</dbReference>
<gene>
    <name evidence="3" type="primary">ZBED1_243</name>
    <name evidence="3" type="ORF">N1851_004601</name>
</gene>
<feature type="domain" description="HAT C-terminal dimerisation" evidence="2">
    <location>
        <begin position="355"/>
        <end position="435"/>
    </location>
</feature>
<dbReference type="Pfam" id="PF05699">
    <property type="entry name" value="Dimer_Tnp_hAT"/>
    <property type="match status" value="1"/>
</dbReference>
<evidence type="ECO:0000313" key="4">
    <source>
        <dbReference type="Proteomes" id="UP001174136"/>
    </source>
</evidence>
<evidence type="ECO:0000313" key="3">
    <source>
        <dbReference type="EMBL" id="KAK0153618.1"/>
    </source>
</evidence>
<dbReference type="InterPro" id="IPR052035">
    <property type="entry name" value="ZnF_BED_domain_contain"/>
</dbReference>
<keyword evidence="4" id="KW-1185">Reference proteome</keyword>
<evidence type="ECO:0000256" key="1">
    <source>
        <dbReference type="SAM" id="MobiDB-lite"/>
    </source>
</evidence>
<dbReference type="PANTHER" id="PTHR46481">
    <property type="entry name" value="ZINC FINGER BED DOMAIN-CONTAINING PROTEIN 4"/>
    <property type="match status" value="1"/>
</dbReference>
<dbReference type="Proteomes" id="UP001174136">
    <property type="component" value="Unassembled WGS sequence"/>
</dbReference>
<name>A0AA47PAU4_MERPO</name>
<comment type="caution">
    <text evidence="3">The sequence shown here is derived from an EMBL/GenBank/DDBJ whole genome shotgun (WGS) entry which is preliminary data.</text>
</comment>
<evidence type="ECO:0000259" key="2">
    <source>
        <dbReference type="Pfam" id="PF05699"/>
    </source>
</evidence>
<organism evidence="3 4">
    <name type="scientific">Merluccius polli</name>
    <name type="common">Benguela hake</name>
    <name type="synonym">Merluccius cadenati</name>
    <dbReference type="NCBI Taxonomy" id="89951"/>
    <lineage>
        <taxon>Eukaryota</taxon>
        <taxon>Metazoa</taxon>
        <taxon>Chordata</taxon>
        <taxon>Craniata</taxon>
        <taxon>Vertebrata</taxon>
        <taxon>Euteleostomi</taxon>
        <taxon>Actinopterygii</taxon>
        <taxon>Neopterygii</taxon>
        <taxon>Teleostei</taxon>
        <taxon>Neoteleostei</taxon>
        <taxon>Acanthomorphata</taxon>
        <taxon>Zeiogadaria</taxon>
        <taxon>Gadariae</taxon>
        <taxon>Gadiformes</taxon>
        <taxon>Gadoidei</taxon>
        <taxon>Merlucciidae</taxon>
        <taxon>Merluccius</taxon>
    </lineage>
</organism>
<dbReference type="GO" id="GO:0046983">
    <property type="term" value="F:protein dimerization activity"/>
    <property type="evidence" value="ECO:0007669"/>
    <property type="project" value="InterPro"/>
</dbReference>
<reference evidence="3" key="1">
    <citation type="journal article" date="2023" name="Front. Mar. Sci.">
        <title>A new Merluccius polli reference genome to investigate the effects of global change in West African waters.</title>
        <authorList>
            <person name="Mateo J.L."/>
            <person name="Blanco-Fernandez C."/>
            <person name="Garcia-Vazquez E."/>
            <person name="Machado-Schiaffino G."/>
        </authorList>
    </citation>
    <scope>NUCLEOTIDE SEQUENCE</scope>
    <source>
        <strain evidence="3">C29</strain>
        <tissue evidence="3">Fin</tissue>
    </source>
</reference>
<protein>
    <submittedName>
        <fullName evidence="3">Zinc finger BED domain-containing protein 1</fullName>
    </submittedName>
</protein>
<dbReference type="PANTHER" id="PTHR46481:SF9">
    <property type="entry name" value="ZINC FINGER BED DOMAIN-CONTAINING PROTEIN 1-LIKE"/>
    <property type="match status" value="1"/>
</dbReference>
<dbReference type="SUPFAM" id="SSF53098">
    <property type="entry name" value="Ribonuclease H-like"/>
    <property type="match status" value="1"/>
</dbReference>
<feature type="region of interest" description="Disordered" evidence="1">
    <location>
        <begin position="304"/>
        <end position="325"/>
    </location>
</feature>